<organism evidence="9 10">
    <name type="scientific">Arthrobacter burdickii</name>
    <dbReference type="NCBI Taxonomy" id="3035920"/>
    <lineage>
        <taxon>Bacteria</taxon>
        <taxon>Bacillati</taxon>
        <taxon>Actinomycetota</taxon>
        <taxon>Actinomycetes</taxon>
        <taxon>Micrococcales</taxon>
        <taxon>Micrococcaceae</taxon>
        <taxon>Arthrobacter</taxon>
    </lineage>
</organism>
<dbReference type="SMART" id="SM00382">
    <property type="entry name" value="AAA"/>
    <property type="match status" value="1"/>
</dbReference>
<gene>
    <name evidence="9" type="ORF">P5G52_01680</name>
</gene>
<dbReference type="Proteomes" id="UP001174209">
    <property type="component" value="Unassembled WGS sequence"/>
</dbReference>
<keyword evidence="10" id="KW-1185">Reference proteome</keyword>
<accession>A0ABT8JX99</accession>
<feature type="region of interest" description="Disordered" evidence="7">
    <location>
        <begin position="287"/>
        <end position="332"/>
    </location>
</feature>
<name>A0ABT8JX99_9MICC</name>
<dbReference type="Pfam" id="PF00005">
    <property type="entry name" value="ABC_tran"/>
    <property type="match status" value="1"/>
</dbReference>
<reference evidence="9" key="1">
    <citation type="submission" date="2023-06" db="EMBL/GenBank/DDBJ databases">
        <title>MT1 and MT2 Draft Genomes of Novel Species.</title>
        <authorList>
            <person name="Venkateswaran K."/>
        </authorList>
    </citation>
    <scope>NUCLEOTIDE SEQUENCE</scope>
    <source>
        <strain evidence="9">IIF3SC-B10</strain>
    </source>
</reference>
<evidence type="ECO:0000256" key="3">
    <source>
        <dbReference type="ARBA" id="ARBA00022448"/>
    </source>
</evidence>
<keyword evidence="3" id="KW-0813">Transport</keyword>
<dbReference type="GO" id="GO:0005524">
    <property type="term" value="F:ATP binding"/>
    <property type="evidence" value="ECO:0007669"/>
    <property type="project" value="UniProtKB-KW"/>
</dbReference>
<dbReference type="PANTHER" id="PTHR42711">
    <property type="entry name" value="ABC TRANSPORTER ATP-BINDING PROTEIN"/>
    <property type="match status" value="1"/>
</dbReference>
<evidence type="ECO:0000256" key="4">
    <source>
        <dbReference type="ARBA" id="ARBA00022741"/>
    </source>
</evidence>
<dbReference type="InterPro" id="IPR003439">
    <property type="entry name" value="ABC_transporter-like_ATP-bd"/>
</dbReference>
<dbReference type="PANTHER" id="PTHR42711:SF5">
    <property type="entry name" value="ABC TRANSPORTER ATP-BINDING PROTEIN NATA"/>
    <property type="match status" value="1"/>
</dbReference>
<evidence type="ECO:0000313" key="10">
    <source>
        <dbReference type="Proteomes" id="UP001174209"/>
    </source>
</evidence>
<evidence type="ECO:0000259" key="8">
    <source>
        <dbReference type="PROSITE" id="PS50893"/>
    </source>
</evidence>
<keyword evidence="4" id="KW-0547">Nucleotide-binding</keyword>
<dbReference type="InterPro" id="IPR050763">
    <property type="entry name" value="ABC_transporter_ATP-binding"/>
</dbReference>
<dbReference type="Gene3D" id="3.40.50.300">
    <property type="entry name" value="P-loop containing nucleotide triphosphate hydrolases"/>
    <property type="match status" value="1"/>
</dbReference>
<evidence type="ECO:0000256" key="2">
    <source>
        <dbReference type="ARBA" id="ARBA00005417"/>
    </source>
</evidence>
<feature type="domain" description="ABC transporter" evidence="8">
    <location>
        <begin position="1"/>
        <end position="221"/>
    </location>
</feature>
<feature type="compositionally biased region" description="Gly residues" evidence="7">
    <location>
        <begin position="309"/>
        <end position="320"/>
    </location>
</feature>
<evidence type="ECO:0000256" key="7">
    <source>
        <dbReference type="SAM" id="MobiDB-lite"/>
    </source>
</evidence>
<comment type="similarity">
    <text evidence="2">Belongs to the ABC transporter superfamily.</text>
</comment>
<dbReference type="Pfam" id="PF13732">
    <property type="entry name" value="DrrA1-3_C"/>
    <property type="match status" value="1"/>
</dbReference>
<evidence type="ECO:0000256" key="6">
    <source>
        <dbReference type="ARBA" id="ARBA00023251"/>
    </source>
</evidence>
<dbReference type="PROSITE" id="PS50893">
    <property type="entry name" value="ABC_TRANSPORTER_2"/>
    <property type="match status" value="1"/>
</dbReference>
<dbReference type="PROSITE" id="PS00211">
    <property type="entry name" value="ABC_TRANSPORTER_1"/>
    <property type="match status" value="1"/>
</dbReference>
<dbReference type="InterPro" id="IPR017871">
    <property type="entry name" value="ABC_transporter-like_CS"/>
</dbReference>
<comment type="subcellular location">
    <subcellularLocation>
        <location evidence="1">Cell membrane</location>
        <topology evidence="1">Peripheral membrane protein</topology>
    </subcellularLocation>
</comment>
<sequence length="332" mass="35971">MDFGSTTVIEDLSFDVVAGETFGFLGSNGSGKTTTIRALLGIYQPTSGTLHINGRPFRPEDGGRLGYLPEERGLYKKEKVIDTMTYFGRLKGLTRDQARTWSMNYLERVALADKAGTRLDKLSGGQQQKVQLGVTIMNSPELLILDEPTKGFDPVNRRLLMDIIEEQKTNGATVVMVTHQMEEVERLCDRVILLKNGRSEAYGTIDAVQDQFGGRTIRLTYAGNLPASELYEVLLEKRNYAELSLADNQDEADVLRELVHAGVTVRSFTTAKTSLEDIFITVYGDENDDTVSPTVSPPRAPTSAHPGAAGDGAVGAGAVGSGARSSMKSTGA</sequence>
<evidence type="ECO:0000256" key="1">
    <source>
        <dbReference type="ARBA" id="ARBA00004202"/>
    </source>
</evidence>
<evidence type="ECO:0000256" key="5">
    <source>
        <dbReference type="ARBA" id="ARBA00022840"/>
    </source>
</evidence>
<dbReference type="SUPFAM" id="SSF52540">
    <property type="entry name" value="P-loop containing nucleoside triphosphate hydrolases"/>
    <property type="match status" value="1"/>
</dbReference>
<keyword evidence="6" id="KW-0046">Antibiotic resistance</keyword>
<keyword evidence="5 9" id="KW-0067">ATP-binding</keyword>
<dbReference type="InterPro" id="IPR027417">
    <property type="entry name" value="P-loop_NTPase"/>
</dbReference>
<dbReference type="InterPro" id="IPR003593">
    <property type="entry name" value="AAA+_ATPase"/>
</dbReference>
<dbReference type="InterPro" id="IPR025302">
    <property type="entry name" value="DrrA1/2-like_C"/>
</dbReference>
<comment type="caution">
    <text evidence="9">The sequence shown here is derived from an EMBL/GenBank/DDBJ whole genome shotgun (WGS) entry which is preliminary data.</text>
</comment>
<evidence type="ECO:0000313" key="9">
    <source>
        <dbReference type="EMBL" id="MDN4609567.1"/>
    </source>
</evidence>
<dbReference type="EMBL" id="JAROCG010000001">
    <property type="protein sequence ID" value="MDN4609567.1"/>
    <property type="molecule type" value="Genomic_DNA"/>
</dbReference>
<proteinExistence type="inferred from homology"/>
<protein>
    <submittedName>
        <fullName evidence="9">ATP-binding cassette domain-containing protein</fullName>
    </submittedName>
</protein>
<dbReference type="RefSeq" id="WP_301224252.1">
    <property type="nucleotide sequence ID" value="NZ_JAROCG010000001.1"/>
</dbReference>